<dbReference type="AlphaFoldDB" id="A0A1Y1JNQ4"/>
<organism evidence="1 2">
    <name type="scientific">Plasmodium gonderi</name>
    <dbReference type="NCBI Taxonomy" id="77519"/>
    <lineage>
        <taxon>Eukaryota</taxon>
        <taxon>Sar</taxon>
        <taxon>Alveolata</taxon>
        <taxon>Apicomplexa</taxon>
        <taxon>Aconoidasida</taxon>
        <taxon>Haemosporida</taxon>
        <taxon>Plasmodiidae</taxon>
        <taxon>Plasmodium</taxon>
        <taxon>Plasmodium (Plasmodium)</taxon>
    </lineage>
</organism>
<name>A0A1Y1JNQ4_PLAGO</name>
<dbReference type="GeneID" id="39745024"/>
<dbReference type="EMBL" id="BDQF01000185">
    <property type="protein sequence ID" value="GAW84216.1"/>
    <property type="molecule type" value="Genomic_DNA"/>
</dbReference>
<dbReference type="Proteomes" id="UP000195521">
    <property type="component" value="Unassembled WGS sequence"/>
</dbReference>
<gene>
    <name evidence="1" type="ORF">PGO_001750</name>
</gene>
<accession>A0A1Y1JNQ4</accession>
<proteinExistence type="predicted"/>
<evidence type="ECO:0000313" key="1">
    <source>
        <dbReference type="EMBL" id="GAW84216.1"/>
    </source>
</evidence>
<evidence type="ECO:0000313" key="2">
    <source>
        <dbReference type="Proteomes" id="UP000195521"/>
    </source>
</evidence>
<sequence length="166" mass="19782">MYNPGNFYDFFNTNFFYISYTDECENLDSDSENVHNDLGKIKGILDNLINNKINGVNLKEQNCDSFNKWINKKKSEYICNRDNDENHIKEIFPIQFCMNTKLDDCCDVEYTQNYSKIKKFLYNKYIKVCSIKNNIKNSYSPKNTEDFFLGSKRKRINIHYLSQDFA</sequence>
<keyword evidence="2" id="KW-1185">Reference proteome</keyword>
<protein>
    <submittedName>
        <fullName evidence="1">Variable surface protein</fullName>
    </submittedName>
</protein>
<dbReference type="RefSeq" id="XP_028546805.1">
    <property type="nucleotide sequence ID" value="XM_028691004.1"/>
</dbReference>
<reference evidence="2" key="1">
    <citation type="submission" date="2017-04" db="EMBL/GenBank/DDBJ databases">
        <title>Plasmodium gonderi genome.</title>
        <authorList>
            <person name="Arisue N."/>
            <person name="Honma H."/>
            <person name="Kawai S."/>
            <person name="Tougan T."/>
            <person name="Tanabe K."/>
            <person name="Horii T."/>
        </authorList>
    </citation>
    <scope>NUCLEOTIDE SEQUENCE [LARGE SCALE GENOMIC DNA]</scope>
    <source>
        <strain evidence="2">ATCC 30045</strain>
    </source>
</reference>
<comment type="caution">
    <text evidence="1">The sequence shown here is derived from an EMBL/GenBank/DDBJ whole genome shotgun (WGS) entry which is preliminary data.</text>
</comment>